<feature type="compositionally biased region" description="Polar residues" evidence="11">
    <location>
        <begin position="145"/>
        <end position="154"/>
    </location>
</feature>
<dbReference type="SMART" id="SM00349">
    <property type="entry name" value="KRAB"/>
    <property type="match status" value="1"/>
</dbReference>
<feature type="domain" description="C2H2-type" evidence="12">
    <location>
        <begin position="603"/>
        <end position="624"/>
    </location>
</feature>
<dbReference type="SUPFAM" id="SSF109640">
    <property type="entry name" value="KRAB domain (Kruppel-associated box)"/>
    <property type="match status" value="1"/>
</dbReference>
<dbReference type="Gene3D" id="6.10.140.140">
    <property type="match status" value="1"/>
</dbReference>
<feature type="domain" description="C2H2-type" evidence="12">
    <location>
        <begin position="368"/>
        <end position="395"/>
    </location>
</feature>
<dbReference type="FunFam" id="3.30.160.60:FF:000759">
    <property type="entry name" value="zinc finger protein 16"/>
    <property type="match status" value="3"/>
</dbReference>
<keyword evidence="8" id="KW-0804">Transcription</keyword>
<feature type="region of interest" description="Disordered" evidence="11">
    <location>
        <begin position="68"/>
        <end position="161"/>
    </location>
</feature>
<feature type="region of interest" description="Disordered" evidence="11">
    <location>
        <begin position="187"/>
        <end position="210"/>
    </location>
</feature>
<keyword evidence="7" id="KW-0238">DNA-binding</keyword>
<evidence type="ECO:0000256" key="1">
    <source>
        <dbReference type="ARBA" id="ARBA00004123"/>
    </source>
</evidence>
<feature type="domain" description="C2H2-type" evidence="12">
    <location>
        <begin position="575"/>
        <end position="602"/>
    </location>
</feature>
<keyword evidence="4 10" id="KW-0863">Zinc-finger</keyword>
<feature type="compositionally biased region" description="Basic and acidic residues" evidence="11">
    <location>
        <begin position="68"/>
        <end position="105"/>
    </location>
</feature>
<evidence type="ECO:0000256" key="9">
    <source>
        <dbReference type="ARBA" id="ARBA00023242"/>
    </source>
</evidence>
<feature type="domain" description="C2H2-type" evidence="12">
    <location>
        <begin position="547"/>
        <end position="574"/>
    </location>
</feature>
<feature type="domain" description="C2H2-type" evidence="12">
    <location>
        <begin position="491"/>
        <end position="518"/>
    </location>
</feature>
<dbReference type="PROSITE" id="PS50805">
    <property type="entry name" value="KRAB"/>
    <property type="match status" value="1"/>
</dbReference>
<keyword evidence="3" id="KW-0677">Repeat</keyword>
<dbReference type="FunFam" id="3.30.160.60:FF:000706">
    <property type="entry name" value="Zinc finger protein"/>
    <property type="match status" value="1"/>
</dbReference>
<dbReference type="PANTHER" id="PTHR24393">
    <property type="entry name" value="ZINC FINGER PROTEIN"/>
    <property type="match status" value="1"/>
</dbReference>
<dbReference type="PROSITE" id="PS00028">
    <property type="entry name" value="ZINC_FINGER_C2H2_1"/>
    <property type="match status" value="8"/>
</dbReference>
<dbReference type="GO" id="GO:0008270">
    <property type="term" value="F:zinc ion binding"/>
    <property type="evidence" value="ECO:0007669"/>
    <property type="project" value="UniProtKB-KW"/>
</dbReference>
<dbReference type="FunFam" id="3.30.160.60:FF:000358">
    <property type="entry name" value="zinc finger protein 24"/>
    <property type="match status" value="1"/>
</dbReference>
<evidence type="ECO:0000256" key="2">
    <source>
        <dbReference type="ARBA" id="ARBA00022723"/>
    </source>
</evidence>
<dbReference type="Gene3D" id="3.30.160.60">
    <property type="entry name" value="Classic Zinc Finger"/>
    <property type="match status" value="9"/>
</dbReference>
<proteinExistence type="predicted"/>
<feature type="domain" description="C2H2-type" evidence="12">
    <location>
        <begin position="519"/>
        <end position="546"/>
    </location>
</feature>
<organism evidence="14 15">
    <name type="scientific">Microcaecilia unicolor</name>
    <dbReference type="NCBI Taxonomy" id="1415580"/>
    <lineage>
        <taxon>Eukaryota</taxon>
        <taxon>Metazoa</taxon>
        <taxon>Chordata</taxon>
        <taxon>Craniata</taxon>
        <taxon>Vertebrata</taxon>
        <taxon>Euteleostomi</taxon>
        <taxon>Amphibia</taxon>
        <taxon>Gymnophiona</taxon>
        <taxon>Siphonopidae</taxon>
        <taxon>Microcaecilia</taxon>
    </lineage>
</organism>
<comment type="subcellular location">
    <subcellularLocation>
        <location evidence="1">Nucleus</location>
    </subcellularLocation>
</comment>
<dbReference type="InterPro" id="IPR013087">
    <property type="entry name" value="Znf_C2H2_type"/>
</dbReference>
<evidence type="ECO:0000256" key="11">
    <source>
        <dbReference type="SAM" id="MobiDB-lite"/>
    </source>
</evidence>
<dbReference type="GO" id="GO:0005634">
    <property type="term" value="C:nucleus"/>
    <property type="evidence" value="ECO:0007669"/>
    <property type="project" value="UniProtKB-SubCell"/>
</dbReference>
<feature type="domain" description="C2H2-type" evidence="12">
    <location>
        <begin position="220"/>
        <end position="255"/>
    </location>
</feature>
<dbReference type="InterPro" id="IPR036051">
    <property type="entry name" value="KRAB_dom_sf"/>
</dbReference>
<evidence type="ECO:0000259" key="12">
    <source>
        <dbReference type="PROSITE" id="PS50157"/>
    </source>
</evidence>
<evidence type="ECO:0000256" key="10">
    <source>
        <dbReference type="PROSITE-ProRule" id="PRU00042"/>
    </source>
</evidence>
<dbReference type="KEGG" id="muo:115464722"/>
<evidence type="ECO:0000256" key="5">
    <source>
        <dbReference type="ARBA" id="ARBA00022833"/>
    </source>
</evidence>
<dbReference type="RefSeq" id="XP_030050943.1">
    <property type="nucleotide sequence ID" value="XM_030195083.1"/>
</dbReference>
<dbReference type="AlphaFoldDB" id="A0A6P7XEM2"/>
<name>A0A6P7XEM2_9AMPH</name>
<dbReference type="GeneID" id="115464722"/>
<feature type="domain" description="C2H2-type" evidence="12">
    <location>
        <begin position="424"/>
        <end position="451"/>
    </location>
</feature>
<dbReference type="PANTHER" id="PTHR24393:SF162">
    <property type="entry name" value="ZINC FINGER PROTEIN 665-LIKE"/>
    <property type="match status" value="1"/>
</dbReference>
<feature type="domain" description="KRAB" evidence="13">
    <location>
        <begin position="11"/>
        <end position="84"/>
    </location>
</feature>
<accession>A0A6P7XEM2</accession>
<dbReference type="Proteomes" id="UP000515156">
    <property type="component" value="Chromosome 1"/>
</dbReference>
<dbReference type="Pfam" id="PF01352">
    <property type="entry name" value="KRAB"/>
    <property type="match status" value="1"/>
</dbReference>
<dbReference type="Pfam" id="PF00096">
    <property type="entry name" value="zf-C2H2"/>
    <property type="match status" value="9"/>
</dbReference>
<evidence type="ECO:0000313" key="14">
    <source>
        <dbReference type="Proteomes" id="UP000515156"/>
    </source>
</evidence>
<dbReference type="CDD" id="cd07765">
    <property type="entry name" value="KRAB_A-box"/>
    <property type="match status" value="1"/>
</dbReference>
<dbReference type="FunFam" id="3.30.160.60:FF:001715">
    <property type="match status" value="1"/>
</dbReference>
<dbReference type="FunFam" id="3.30.160.60:FF:002343">
    <property type="entry name" value="Zinc finger protein 33A"/>
    <property type="match status" value="1"/>
</dbReference>
<keyword evidence="14" id="KW-1185">Reference proteome</keyword>
<dbReference type="FunFam" id="3.30.160.60:FF:000646">
    <property type="entry name" value="Myeloid zinc finger 1"/>
    <property type="match status" value="1"/>
</dbReference>
<feature type="domain" description="C2H2-type" evidence="12">
    <location>
        <begin position="396"/>
        <end position="423"/>
    </location>
</feature>
<evidence type="ECO:0000256" key="7">
    <source>
        <dbReference type="ARBA" id="ARBA00023125"/>
    </source>
</evidence>
<evidence type="ECO:0000256" key="6">
    <source>
        <dbReference type="ARBA" id="ARBA00023015"/>
    </source>
</evidence>
<dbReference type="InterPro" id="IPR001909">
    <property type="entry name" value="KRAB"/>
</dbReference>
<dbReference type="GO" id="GO:0000978">
    <property type="term" value="F:RNA polymerase II cis-regulatory region sequence-specific DNA binding"/>
    <property type="evidence" value="ECO:0007669"/>
    <property type="project" value="TreeGrafter"/>
</dbReference>
<evidence type="ECO:0000313" key="15">
    <source>
        <dbReference type="RefSeq" id="XP_030050943.1"/>
    </source>
</evidence>
<evidence type="ECO:0000256" key="8">
    <source>
        <dbReference type="ARBA" id="ARBA00023163"/>
    </source>
</evidence>
<evidence type="ECO:0000256" key="4">
    <source>
        <dbReference type="ARBA" id="ARBA00022771"/>
    </source>
</evidence>
<reference evidence="15" key="1">
    <citation type="submission" date="2025-08" db="UniProtKB">
        <authorList>
            <consortium name="RefSeq"/>
        </authorList>
    </citation>
    <scope>IDENTIFICATION</scope>
</reference>
<dbReference type="SMART" id="SM00355">
    <property type="entry name" value="ZnF_C2H2"/>
    <property type="match status" value="10"/>
</dbReference>
<dbReference type="InterPro" id="IPR036236">
    <property type="entry name" value="Znf_C2H2_sf"/>
</dbReference>
<keyword evidence="6" id="KW-0805">Transcription regulation</keyword>
<feature type="domain" description="C2H2-type" evidence="12">
    <location>
        <begin position="452"/>
        <end position="479"/>
    </location>
</feature>
<dbReference type="OrthoDB" id="9892686at2759"/>
<protein>
    <submittedName>
        <fullName evidence="15">Zinc finger protein 260-like</fullName>
    </submittedName>
</protein>
<dbReference type="PROSITE" id="PS50157">
    <property type="entry name" value="ZINC_FINGER_C2H2_2"/>
    <property type="match status" value="10"/>
</dbReference>
<dbReference type="SUPFAM" id="SSF57667">
    <property type="entry name" value="beta-beta-alpha zinc fingers"/>
    <property type="match status" value="5"/>
</dbReference>
<keyword evidence="5" id="KW-0862">Zinc</keyword>
<evidence type="ECO:0000256" key="3">
    <source>
        <dbReference type="ARBA" id="ARBA00022737"/>
    </source>
</evidence>
<keyword evidence="2" id="KW-0479">Metal-binding</keyword>
<sequence length="736" mass="84361">MTAGASAQVPVTFEDIAIYFCQEEWEVLEEWQKDLYKDVMKENYQALISLGTGSLIVSPDIISRIERGEDPYIRDERGSKKRETENSSCLEKDDPRNNPETHPWELSKNTEGYRISERDGWDNLSFSDRGTQRRNQCISGEKQRNSTGNASNITHGRKGQRNQTREQRCLCDACEIFLRDPVIVISQQSSDTEERSSTSTDYENGEQHGQWKTHTEEKFLACSECVTGFCRKEEIMQHSKRNKEMRLCTHTEYKKSFTDKASLTKYRKIHTNQKTSSWPGSDESFTQDEKPIKFHLINRPISSTEYKIRFCQRKTFRKRQKAQTSERLNHLKTLPPEGSFTVTKSTKHFSRKEGRIKYQKMQKEARRFTCSECGKSFSQKTNLTTHQRIHTGMKPFTCSECGKSFMWSGHFSNHQRIHTGVEPFTCTECGKSFFWKTSLTRHQKIHTRSKPFTCTECGKSFGRKDGFTLHQKMHTRMKLTHLEILPIVKPFTCTECGKSFRYKQYLTAHKRIHTGVKQFTCSECGKSFSRKGNLTIHQRSHTGVRLFICTDCGKSFCHKVSLTIHRRIHTGLKLFICGECGKSFSRKDSFTIHQRIHTGEKPFSCTECGESFSQRKLLTRHQRIPNIAWRAQSICCAKACSVTEIAVPTESNITNSNLESIVLLYGGQPLRPAPEQLLPIIEPYFPATPIPGELVGVFTKLQASTIVPSLLVGMGDDSVMIPSGEPSSLAEKSTHD</sequence>
<dbReference type="FunFam" id="3.30.160.60:FF:000506">
    <property type="entry name" value="Zinc finger protein 23"/>
    <property type="match status" value="1"/>
</dbReference>
<gene>
    <name evidence="15" type="primary">LOC115464722</name>
</gene>
<keyword evidence="9" id="KW-0539">Nucleus</keyword>
<evidence type="ECO:0000259" key="13">
    <source>
        <dbReference type="PROSITE" id="PS50805"/>
    </source>
</evidence>
<dbReference type="InParanoid" id="A0A6P7XEM2"/>
<feature type="compositionally biased region" description="Polar residues" evidence="11">
    <location>
        <begin position="124"/>
        <end position="138"/>
    </location>
</feature>
<dbReference type="GO" id="GO:0001228">
    <property type="term" value="F:DNA-binding transcription activator activity, RNA polymerase II-specific"/>
    <property type="evidence" value="ECO:0007669"/>
    <property type="project" value="TreeGrafter"/>
</dbReference>